<dbReference type="Proteomes" id="UP000316213">
    <property type="component" value="Unassembled WGS sequence"/>
</dbReference>
<evidence type="ECO:0000313" key="1">
    <source>
        <dbReference type="EMBL" id="TWT97415.1"/>
    </source>
</evidence>
<evidence type="ECO:0000313" key="2">
    <source>
        <dbReference type="Proteomes" id="UP000316213"/>
    </source>
</evidence>
<gene>
    <name evidence="1" type="ORF">Pla100_25670</name>
</gene>
<comment type="caution">
    <text evidence="1">The sequence shown here is derived from an EMBL/GenBank/DDBJ whole genome shotgun (WGS) entry which is preliminary data.</text>
</comment>
<proteinExistence type="predicted"/>
<organism evidence="1 2">
    <name type="scientific">Neorhodopirellula pilleata</name>
    <dbReference type="NCBI Taxonomy" id="2714738"/>
    <lineage>
        <taxon>Bacteria</taxon>
        <taxon>Pseudomonadati</taxon>
        <taxon>Planctomycetota</taxon>
        <taxon>Planctomycetia</taxon>
        <taxon>Pirellulales</taxon>
        <taxon>Pirellulaceae</taxon>
        <taxon>Neorhodopirellula</taxon>
    </lineage>
</organism>
<reference evidence="1 2" key="1">
    <citation type="submission" date="2019-02" db="EMBL/GenBank/DDBJ databases">
        <title>Deep-cultivation of Planctomycetes and their phenomic and genomic characterization uncovers novel biology.</title>
        <authorList>
            <person name="Wiegand S."/>
            <person name="Jogler M."/>
            <person name="Boedeker C."/>
            <person name="Pinto D."/>
            <person name="Vollmers J."/>
            <person name="Rivas-Marin E."/>
            <person name="Kohn T."/>
            <person name="Peeters S.H."/>
            <person name="Heuer A."/>
            <person name="Rast P."/>
            <person name="Oberbeckmann S."/>
            <person name="Bunk B."/>
            <person name="Jeske O."/>
            <person name="Meyerdierks A."/>
            <person name="Storesund J.E."/>
            <person name="Kallscheuer N."/>
            <person name="Luecker S."/>
            <person name="Lage O.M."/>
            <person name="Pohl T."/>
            <person name="Merkel B.J."/>
            <person name="Hornburger P."/>
            <person name="Mueller R.-W."/>
            <person name="Bruemmer F."/>
            <person name="Labrenz M."/>
            <person name="Spormann A.M."/>
            <person name="Op Den Camp H."/>
            <person name="Overmann J."/>
            <person name="Amann R."/>
            <person name="Jetten M.S.M."/>
            <person name="Mascher T."/>
            <person name="Medema M.H."/>
            <person name="Devos D.P."/>
            <person name="Kaster A.-K."/>
            <person name="Ovreas L."/>
            <person name="Rohde M."/>
            <person name="Galperin M.Y."/>
            <person name="Jogler C."/>
        </authorList>
    </citation>
    <scope>NUCLEOTIDE SEQUENCE [LARGE SCALE GENOMIC DNA]</scope>
    <source>
        <strain evidence="1 2">Pla100</strain>
    </source>
</reference>
<sequence length="112" mass="12515">MRMSWQSVVSPGLIPDQSVVSPGLSPMIGKRKVTSSIAIGRLVQSVENTSHSHDMEFIGLTTEAAAELARQRKRSWRIIRQDGEPKPPGMAVEDDRLNFEIKNNHVIRILRG</sequence>
<name>A0A5C6AE06_9BACT</name>
<protein>
    <submittedName>
        <fullName evidence="1">Uncharacterized protein</fullName>
    </submittedName>
</protein>
<accession>A0A5C6AE06</accession>
<dbReference type="AlphaFoldDB" id="A0A5C6AE06"/>
<keyword evidence="2" id="KW-1185">Reference proteome</keyword>
<dbReference type="EMBL" id="SJPM01000004">
    <property type="protein sequence ID" value="TWT97415.1"/>
    <property type="molecule type" value="Genomic_DNA"/>
</dbReference>